<reference evidence="4" key="1">
    <citation type="submission" date="2023-02" db="EMBL/GenBank/DDBJ databases">
        <title>Pectobacterium carotovorum subsp. carotovorum NBRC 12380.</title>
        <authorList>
            <person name="Ichikawa N."/>
            <person name="Sato H."/>
            <person name="Tonouchi N."/>
        </authorList>
    </citation>
    <scope>NUCLEOTIDE SEQUENCE</scope>
    <source>
        <strain evidence="4">NBRC 12380</strain>
    </source>
</reference>
<sequence length="147" mass="15911">MGEVIMYTSILVPVDIEEDELTTHALTHAVRLAKMSGAAIHLFHSLPDASAFLSAYSFGIKEFENEAVVKANDKLKSLMKTIDLPASRLSCSVSFGSARDEVLALAEEINADLIVIGSRRPNVKTYLLGSNAAAIVRHAKMSVLVVR</sequence>
<dbReference type="InterPro" id="IPR006016">
    <property type="entry name" value="UspA"/>
</dbReference>
<organism evidence="4 5">
    <name type="scientific">Pectobacterium carotovorum subsp. carotovorum</name>
    <name type="common">Erwinia carotovora subsp. carotovora</name>
    <dbReference type="NCBI Taxonomy" id="555"/>
    <lineage>
        <taxon>Bacteria</taxon>
        <taxon>Pseudomonadati</taxon>
        <taxon>Pseudomonadota</taxon>
        <taxon>Gammaproteobacteria</taxon>
        <taxon>Enterobacterales</taxon>
        <taxon>Pectobacteriaceae</taxon>
        <taxon>Pectobacterium</taxon>
    </lineage>
</organism>
<evidence type="ECO:0000259" key="3">
    <source>
        <dbReference type="Pfam" id="PF00582"/>
    </source>
</evidence>
<feature type="domain" description="UspA" evidence="3">
    <location>
        <begin position="6"/>
        <end position="147"/>
    </location>
</feature>
<comment type="caution">
    <text evidence="4">The sequence shown here is derived from an EMBL/GenBank/DDBJ whole genome shotgun (WGS) entry which is preliminary data.</text>
</comment>
<dbReference type="InterPro" id="IPR006015">
    <property type="entry name" value="Universal_stress_UspA"/>
</dbReference>
<dbReference type="AlphaFoldDB" id="A0AAI9L1U9"/>
<dbReference type="Pfam" id="PF00582">
    <property type="entry name" value="Usp"/>
    <property type="match status" value="1"/>
</dbReference>
<dbReference type="CDD" id="cd00293">
    <property type="entry name" value="USP-like"/>
    <property type="match status" value="1"/>
</dbReference>
<dbReference type="GO" id="GO:0005737">
    <property type="term" value="C:cytoplasm"/>
    <property type="evidence" value="ECO:0007669"/>
    <property type="project" value="UniProtKB-SubCell"/>
</dbReference>
<comment type="subcellular location">
    <subcellularLocation>
        <location evidence="2">Cytoplasm</location>
    </subcellularLocation>
</comment>
<comment type="similarity">
    <text evidence="1 2">Belongs to the universal stress protein A family.</text>
</comment>
<evidence type="ECO:0000313" key="4">
    <source>
        <dbReference type="EMBL" id="GLV70243.1"/>
    </source>
</evidence>
<dbReference type="SUPFAM" id="SSF52402">
    <property type="entry name" value="Adenine nucleotide alpha hydrolases-like"/>
    <property type="match status" value="1"/>
</dbReference>
<protein>
    <recommendedName>
        <fullName evidence="2">Universal stress protein</fullName>
    </recommendedName>
</protein>
<gene>
    <name evidence="4" type="primary">uspF</name>
    <name evidence="4" type="ORF">Pcaca03_26870</name>
</gene>
<name>A0AAI9L1U9_PECCC</name>
<dbReference type="InterPro" id="IPR014729">
    <property type="entry name" value="Rossmann-like_a/b/a_fold"/>
</dbReference>
<dbReference type="Gene3D" id="3.40.50.620">
    <property type="entry name" value="HUPs"/>
    <property type="match status" value="1"/>
</dbReference>
<evidence type="ECO:0000256" key="2">
    <source>
        <dbReference type="PIRNR" id="PIRNR006276"/>
    </source>
</evidence>
<dbReference type="EMBL" id="BSRL01000006">
    <property type="protein sequence ID" value="GLV70243.1"/>
    <property type="molecule type" value="Genomic_DNA"/>
</dbReference>
<proteinExistence type="inferred from homology"/>
<dbReference type="Proteomes" id="UP001165145">
    <property type="component" value="Unassembled WGS sequence"/>
</dbReference>
<evidence type="ECO:0000313" key="5">
    <source>
        <dbReference type="Proteomes" id="UP001165145"/>
    </source>
</evidence>
<dbReference type="PANTHER" id="PTHR46268:SF6">
    <property type="entry name" value="UNIVERSAL STRESS PROTEIN UP12"/>
    <property type="match status" value="1"/>
</dbReference>
<dbReference type="PRINTS" id="PR01438">
    <property type="entry name" value="UNVRSLSTRESS"/>
</dbReference>
<dbReference type="PIRSF" id="PIRSF006276">
    <property type="entry name" value="UspA"/>
    <property type="match status" value="1"/>
</dbReference>
<dbReference type="PANTHER" id="PTHR46268">
    <property type="entry name" value="STRESS RESPONSE PROTEIN NHAX"/>
    <property type="match status" value="1"/>
</dbReference>
<accession>A0AAI9L1U9</accession>
<keyword evidence="2" id="KW-0963">Cytoplasm</keyword>
<evidence type="ECO:0000256" key="1">
    <source>
        <dbReference type="ARBA" id="ARBA00008791"/>
    </source>
</evidence>